<gene>
    <name evidence="7" type="ORF">SAMN04489712_12181</name>
</gene>
<dbReference type="InterPro" id="IPR016156">
    <property type="entry name" value="FAD/NAD-linked_Rdtase_dimer_sf"/>
</dbReference>
<organism evidence="7 8">
    <name type="scientific">Thermomonospora echinospora</name>
    <dbReference type="NCBI Taxonomy" id="1992"/>
    <lineage>
        <taxon>Bacteria</taxon>
        <taxon>Bacillati</taxon>
        <taxon>Actinomycetota</taxon>
        <taxon>Actinomycetes</taxon>
        <taxon>Streptosporangiales</taxon>
        <taxon>Thermomonosporaceae</taxon>
        <taxon>Thermomonospora</taxon>
    </lineage>
</organism>
<keyword evidence="3" id="KW-0274">FAD</keyword>
<protein>
    <submittedName>
        <fullName evidence="7">Reductase C-terminal</fullName>
    </submittedName>
</protein>
<evidence type="ECO:0000313" key="8">
    <source>
        <dbReference type="Proteomes" id="UP000236723"/>
    </source>
</evidence>
<dbReference type="GO" id="GO:0016651">
    <property type="term" value="F:oxidoreductase activity, acting on NAD(P)H"/>
    <property type="evidence" value="ECO:0007669"/>
    <property type="project" value="TreeGrafter"/>
</dbReference>
<name>A0A1H6DSV5_9ACTN</name>
<keyword evidence="8" id="KW-1185">Reference proteome</keyword>
<feature type="domain" description="Reductase C-terminal" evidence="6">
    <location>
        <begin position="321"/>
        <end position="389"/>
    </location>
</feature>
<dbReference type="RefSeq" id="WP_200827620.1">
    <property type="nucleotide sequence ID" value="NZ_FNVO01000021.1"/>
</dbReference>
<dbReference type="Pfam" id="PF14759">
    <property type="entry name" value="Reductase_C"/>
    <property type="match status" value="1"/>
</dbReference>
<dbReference type="AlphaFoldDB" id="A0A1H6DSV5"/>
<dbReference type="Pfam" id="PF07992">
    <property type="entry name" value="Pyr_redox_2"/>
    <property type="match status" value="1"/>
</dbReference>
<accession>A0A1H6DSV5</accession>
<dbReference type="InterPro" id="IPR036188">
    <property type="entry name" value="FAD/NAD-bd_sf"/>
</dbReference>
<dbReference type="PRINTS" id="PR00411">
    <property type="entry name" value="PNDRDTASEI"/>
</dbReference>
<dbReference type="GO" id="GO:0005737">
    <property type="term" value="C:cytoplasm"/>
    <property type="evidence" value="ECO:0007669"/>
    <property type="project" value="TreeGrafter"/>
</dbReference>
<evidence type="ECO:0000256" key="1">
    <source>
        <dbReference type="ARBA" id="ARBA00001974"/>
    </source>
</evidence>
<evidence type="ECO:0000256" key="3">
    <source>
        <dbReference type="ARBA" id="ARBA00022827"/>
    </source>
</evidence>
<dbReference type="SUPFAM" id="SSF51905">
    <property type="entry name" value="FAD/NAD(P)-binding domain"/>
    <property type="match status" value="2"/>
</dbReference>
<dbReference type="Gene3D" id="3.50.50.60">
    <property type="entry name" value="FAD/NAD(P)-binding domain"/>
    <property type="match status" value="2"/>
</dbReference>
<sequence length="392" mass="41887">MRSMQNVVVVGGGAAGVAAVESLRREGYGDSLVLLGEEPALPYDRPPLSKQVLTGAWDDERTRLREEGHYADLDVRLLHGRACALDAERRLVRLDDGSDLAFDGLVIATGVQPRRLPEGHRLAGVHVLRSHPDLVELRTAFRACRRVVIVGAGFLGMEVAASARGMGLDVTVVDPLPQPMIRQVGPEVAAAVAGLHRDRGVDVRTGAGVGGLQGEDGQVTAVALSDGTVLPADCVLVAIGAVPAVEWLSGSGLPLGDGVECDEYCRAAPGIYAAGDVASWINPRYGRRMRLEHRMNATEQGAAAAHNLLHGDVKPFSPLPYFWTDQYEVKIQAHGILPEGSEVTVEEGSVDGGKFVAVYRTDGEITGVLGWNAPTLILPYRKRLLEQQAAQR</sequence>
<feature type="domain" description="FAD/NAD(P)-binding" evidence="5">
    <location>
        <begin position="6"/>
        <end position="301"/>
    </location>
</feature>
<evidence type="ECO:0000256" key="2">
    <source>
        <dbReference type="ARBA" id="ARBA00022630"/>
    </source>
</evidence>
<dbReference type="InterPro" id="IPR023753">
    <property type="entry name" value="FAD/NAD-binding_dom"/>
</dbReference>
<dbReference type="SUPFAM" id="SSF55424">
    <property type="entry name" value="FAD/NAD-linked reductases, dimerisation (C-terminal) domain"/>
    <property type="match status" value="1"/>
</dbReference>
<dbReference type="Gene3D" id="3.30.390.30">
    <property type="match status" value="1"/>
</dbReference>
<dbReference type="InterPro" id="IPR028202">
    <property type="entry name" value="Reductase_C"/>
</dbReference>
<dbReference type="PRINTS" id="PR00368">
    <property type="entry name" value="FADPNR"/>
</dbReference>
<evidence type="ECO:0000259" key="5">
    <source>
        <dbReference type="Pfam" id="PF07992"/>
    </source>
</evidence>
<dbReference type="InterPro" id="IPR050446">
    <property type="entry name" value="FAD-oxidoreductase/Apoptosis"/>
</dbReference>
<evidence type="ECO:0000256" key="4">
    <source>
        <dbReference type="ARBA" id="ARBA00023002"/>
    </source>
</evidence>
<keyword evidence="4" id="KW-0560">Oxidoreductase</keyword>
<evidence type="ECO:0000259" key="6">
    <source>
        <dbReference type="Pfam" id="PF14759"/>
    </source>
</evidence>
<dbReference type="PANTHER" id="PTHR43557:SF2">
    <property type="entry name" value="RIESKE DOMAIN-CONTAINING PROTEIN-RELATED"/>
    <property type="match status" value="1"/>
</dbReference>
<comment type="cofactor">
    <cofactor evidence="1">
        <name>FAD</name>
        <dbReference type="ChEBI" id="CHEBI:57692"/>
    </cofactor>
</comment>
<dbReference type="EMBL" id="FNVO01000021">
    <property type="protein sequence ID" value="SEG88124.1"/>
    <property type="molecule type" value="Genomic_DNA"/>
</dbReference>
<reference evidence="8" key="1">
    <citation type="submission" date="2016-10" db="EMBL/GenBank/DDBJ databases">
        <authorList>
            <person name="Varghese N."/>
            <person name="Submissions S."/>
        </authorList>
    </citation>
    <scope>NUCLEOTIDE SEQUENCE [LARGE SCALE GENOMIC DNA]</scope>
    <source>
        <strain evidence="8">DSM 43163</strain>
    </source>
</reference>
<dbReference type="Proteomes" id="UP000236723">
    <property type="component" value="Unassembled WGS sequence"/>
</dbReference>
<dbReference type="PANTHER" id="PTHR43557">
    <property type="entry name" value="APOPTOSIS-INDUCING FACTOR 1"/>
    <property type="match status" value="1"/>
</dbReference>
<proteinExistence type="predicted"/>
<keyword evidence="2" id="KW-0285">Flavoprotein</keyword>
<evidence type="ECO:0000313" key="7">
    <source>
        <dbReference type="EMBL" id="SEG88124.1"/>
    </source>
</evidence>